<evidence type="ECO:0000256" key="5">
    <source>
        <dbReference type="ARBA" id="ARBA00022552"/>
    </source>
</evidence>
<organism evidence="11 12">
    <name type="scientific">Kwoniella pini CBS 10737</name>
    <dbReference type="NCBI Taxonomy" id="1296096"/>
    <lineage>
        <taxon>Eukaryota</taxon>
        <taxon>Fungi</taxon>
        <taxon>Dikarya</taxon>
        <taxon>Basidiomycota</taxon>
        <taxon>Agaricomycotina</taxon>
        <taxon>Tremellomycetes</taxon>
        <taxon>Tremellales</taxon>
        <taxon>Cryptococcaceae</taxon>
        <taxon>Kwoniella</taxon>
    </lineage>
</organism>
<dbReference type="GeneID" id="30174285"/>
<dbReference type="Pfam" id="PF12397">
    <property type="entry name" value="U3snoRNP10"/>
    <property type="match status" value="1"/>
</dbReference>
<dbReference type="GO" id="GO:0030686">
    <property type="term" value="C:90S preribosome"/>
    <property type="evidence" value="ECO:0007669"/>
    <property type="project" value="TreeGrafter"/>
</dbReference>
<reference evidence="11" key="1">
    <citation type="submission" date="2013-07" db="EMBL/GenBank/DDBJ databases">
        <authorList>
            <consortium name="The Broad Institute Genome Sequencing Platform"/>
            <person name="Cuomo C."/>
            <person name="Litvintseva A."/>
            <person name="Chen Y."/>
            <person name="Heitman J."/>
            <person name="Sun S."/>
            <person name="Springer D."/>
            <person name="Dromer F."/>
            <person name="Young S.K."/>
            <person name="Zeng Q."/>
            <person name="Gargeya S."/>
            <person name="Fitzgerald M."/>
            <person name="Abouelleil A."/>
            <person name="Alvarado L."/>
            <person name="Berlin A.M."/>
            <person name="Chapman S.B."/>
            <person name="Dewar J."/>
            <person name="Goldberg J."/>
            <person name="Griggs A."/>
            <person name="Gujja S."/>
            <person name="Hansen M."/>
            <person name="Howarth C."/>
            <person name="Imamovic A."/>
            <person name="Larimer J."/>
            <person name="McCowan C."/>
            <person name="Murphy C."/>
            <person name="Pearson M."/>
            <person name="Priest M."/>
            <person name="Roberts A."/>
            <person name="Saif S."/>
            <person name="Shea T."/>
            <person name="Sykes S."/>
            <person name="Wortman J."/>
            <person name="Nusbaum C."/>
            <person name="Birren B."/>
        </authorList>
    </citation>
    <scope>NUCLEOTIDE SEQUENCE</scope>
    <source>
        <strain evidence="11">CBS 10737</strain>
    </source>
</reference>
<evidence type="ECO:0000256" key="2">
    <source>
        <dbReference type="ARBA" id="ARBA00010559"/>
    </source>
</evidence>
<dbReference type="Gene3D" id="1.25.10.10">
    <property type="entry name" value="Leucine-rich Repeat Variant"/>
    <property type="match status" value="1"/>
</dbReference>
<dbReference type="SMART" id="SM01036">
    <property type="entry name" value="BP28CT"/>
    <property type="match status" value="1"/>
</dbReference>
<keyword evidence="6 9" id="KW-0539">Nucleus</keyword>
<dbReference type="GO" id="GO:0045943">
    <property type="term" value="P:positive regulation of transcription by RNA polymerase I"/>
    <property type="evidence" value="ECO:0007669"/>
    <property type="project" value="TreeGrafter"/>
</dbReference>
<name>A0AAJ8MT93_9TREE</name>
<comment type="function">
    <text evidence="9">Involved in nucleolar processing of pre-18S ribosomal RNA.</text>
</comment>
<dbReference type="InterPro" id="IPR011989">
    <property type="entry name" value="ARM-like"/>
</dbReference>
<dbReference type="PANTHER" id="PTHR13457">
    <property type="entry name" value="BAP28"/>
    <property type="match status" value="1"/>
</dbReference>
<dbReference type="PROSITE" id="PS50077">
    <property type="entry name" value="HEAT_REPEAT"/>
    <property type="match status" value="1"/>
</dbReference>
<dbReference type="GO" id="GO:0030515">
    <property type="term" value="F:snoRNA binding"/>
    <property type="evidence" value="ECO:0007669"/>
    <property type="project" value="TreeGrafter"/>
</dbReference>
<dbReference type="InterPro" id="IPR056473">
    <property type="entry name" value="HEAT_Utp10/HEAT1"/>
</dbReference>
<dbReference type="RefSeq" id="XP_070059651.1">
    <property type="nucleotide sequence ID" value="XM_070203550.1"/>
</dbReference>
<accession>A0AAJ8MT93</accession>
<proteinExistence type="inferred from homology"/>
<dbReference type="Pfam" id="PF23243">
    <property type="entry name" value="HEAT_HEATR1"/>
    <property type="match status" value="1"/>
</dbReference>
<evidence type="ECO:0000313" key="12">
    <source>
        <dbReference type="Proteomes" id="UP000094020"/>
    </source>
</evidence>
<comment type="subcellular location">
    <subcellularLocation>
        <location evidence="1 9">Nucleus</location>
        <location evidence="1 9">Nucleolus</location>
    </subcellularLocation>
</comment>
<dbReference type="InterPro" id="IPR016024">
    <property type="entry name" value="ARM-type_fold"/>
</dbReference>
<dbReference type="EMBL" id="CP144529">
    <property type="protein sequence ID" value="WWC73611.1"/>
    <property type="molecule type" value="Genomic_DNA"/>
</dbReference>
<gene>
    <name evidence="11" type="ORF">I206_107583</name>
</gene>
<evidence type="ECO:0000256" key="6">
    <source>
        <dbReference type="ARBA" id="ARBA00023242"/>
    </source>
</evidence>
<evidence type="ECO:0000256" key="4">
    <source>
        <dbReference type="ARBA" id="ARBA00022517"/>
    </source>
</evidence>
<dbReference type="KEGG" id="kpin:30174285"/>
<feature type="domain" description="BP28 C-terminal" evidence="10">
    <location>
        <begin position="1734"/>
        <end position="1886"/>
    </location>
</feature>
<sequence>MSSLAAQLQGIASLDASRLTSKYGQPSSKSYLFPPKVASTHDLDSIYALAQSGFEEILSLDPEMEQYESELFSEKSKRTDRMMLTQEENDELDFLLARCLRRLGKWIGIMAGGKCIEWLVRRFRVHEMNAETLLQVFLPYHESPNFPRILSILTLPQTSTYYAPFFPLIKNAQPVSRSYITTTISPARDKSLKLLGDVATMVQQAVKEQAVHRSLLTFWTATMVDLVESGKQGKGIHEGLVKIMVEAFVTILSTKNGGEDVNAAVYPPLVLLTRSVYLTDEAFHALVSSLLTSTSGANSSQRILTLLVILNDRPGYAAGLGEHAAENLSKIKQLDQILVAAMERYGFETALKTVVAVILEDPETHFKTTRAVLEHRELPKSIAKLSASALLRLGSDENTTEETKDIIRSLLANLRERHPNIVDSTYIEATTTAEIDHQLVQKPADESAYLNIYAADISSRIQGVKEVIQLYQSGTQDESATSALLARLGDTEEAVIQAIYEDPEQLLEITFVEKYISGVKSSFWSTSPDSTILGHHLNYISNTLLTDKVLTKYPNVGRQVFQELLFPVILASEKRSPLNKASAGTIFGGGFKGIIEFSKFTTEIAKARSDDNHGILAKSNVLIATALADAIQESSHFEQDIKFLITQIDARNASARLLSHLVLAQLIACGNRAKQITAAHRVLRHIKHSHIASLKEIDNAEDIFSSSYIDAVYRKTTDIRTSQRAFLSLLASITKVRKSTNPITWLQEDLAAPEESAPYKLIANEVYNWSNTGLLPKPLASSLLRSLFAQIGEDALLFFASIWTGQSESTLRTASLRHALAFVSAYSGVKGQQGIDFQIMLPSIVIALQDAEKQVRSAAVDLLKAMSENAQSSENIYALDTVYGDKSDTVQLLKPSDRKKYLDMLIENSDDITVDSGRIKTILYAALVIVHGKNKKETAHRRAVLGCLISHIVSHRSIRDRLTLLRLLVDIHDHSILRGLLPLLLVLQDEKHHETIWLNSLEPVDRKDYLALLFSAVNKESVSVLADQQAGVWNFLLSALHTEESSALLGQLREISFKRMVDGVFETLPTAQKIEYTLAIIQSLHNLSSEESLATSKLLQSFKLDTPGVVEVVEQLAEPLETTVHRKKQRNDDHEDDKPTSAVIDLTVLIESRDWKVLPGDATLVASLMSILSALLAKRQYITQGVDYLEQEVLAAILALVEKIQDPQEIGRAHVGIEVIIKVIRASTNPRTSQRALLVASELARLIPEAVLHNVMPIFTFMGASDFQRDDAYSFGVVEKTVSRIVPVMTKSLKEKAANSLELYNESLTFLSIFTDMASRLPKHRTLPFFIHLVKSLGPADFLAPVCILLVDRSTTKAGRAGNPVAIILELPSSLVSTFDVSIKTEVLAEVVNELTRLVNDLSESDKEAFLSRTISENDSSDRSIKQINHLLTFTLALIDQLKGKQCAQVTVQNVVQKLIQLAAKSANVSLASTDISKNVQAALGGAMQLLSAENFLSIVLHLITDGTDKDTVMALNTFSDRVSLIRSDIRSKCTKAIGDIIKRSSSLLGAASDTTKASLVAIKTVASTALPAEDSALASVLPALVGSISKTPESNNVISSLDLIELLIKHLGSRIIPYIQSIITLSLNLINSSKTIITITKSSFSVISALIETVSNFISSKQLLNILNSTIDYRSKDLNISLKVSTTISKKIRTKTLFPVLLDLWKSTQNEENSETIKGFFDLLRLTLKNSSRDELPIMMKSIFAFFLDVFDLRNRLQSRQVDLDVINDIEESAIGSFLELVTKLNEATFKPLFIRLYDWAVIDLAEGKAIDDGRLIERKIVLLHVMMGLLVKFKNLLSPYMAILLPHIQELLPAYSEGLINHKGLHNLLLDVLSKSFEVDEGTYWSDQLILEILPNLISQISLDLNEEEKDEDLTSLIECFGNLSNLINSENVLRKLNQSICLKTRSDNIKIRLTSLKILNKIWEKSINELISFVPETVSEFLTELLEDESNDVELSARILLNKIEKVTGSLKEYLE</sequence>
<dbReference type="InterPro" id="IPR040191">
    <property type="entry name" value="UTP10"/>
</dbReference>
<dbReference type="GO" id="GO:0034455">
    <property type="term" value="C:t-UTP complex"/>
    <property type="evidence" value="ECO:0007669"/>
    <property type="project" value="TreeGrafter"/>
</dbReference>
<keyword evidence="4 9" id="KW-0690">Ribosome biogenesis</keyword>
<protein>
    <recommendedName>
        <fullName evidence="3 9">U3 small nucleolar RNA-associated protein 10</fullName>
    </recommendedName>
</protein>
<dbReference type="PANTHER" id="PTHR13457:SF1">
    <property type="entry name" value="HEAT REPEAT-CONTAINING PROTEIN 1"/>
    <property type="match status" value="1"/>
</dbReference>
<evidence type="ECO:0000256" key="9">
    <source>
        <dbReference type="RuleBase" id="RU367065"/>
    </source>
</evidence>
<dbReference type="GO" id="GO:0000462">
    <property type="term" value="P:maturation of SSU-rRNA from tricistronic rRNA transcript (SSU-rRNA, 5.8S rRNA, LSU-rRNA)"/>
    <property type="evidence" value="ECO:0007669"/>
    <property type="project" value="TreeGrafter"/>
</dbReference>
<dbReference type="Pfam" id="PF08146">
    <property type="entry name" value="BP28CT"/>
    <property type="match status" value="1"/>
</dbReference>
<keyword evidence="5 9" id="KW-0698">rRNA processing</keyword>
<reference evidence="11" key="2">
    <citation type="submission" date="2024-02" db="EMBL/GenBank/DDBJ databases">
        <title>Comparative genomics of Cryptococcus and Kwoniella reveals pathogenesis evolution and contrasting modes of karyotype evolution via chromosome fusion or intercentromeric recombination.</title>
        <authorList>
            <person name="Coelho M.A."/>
            <person name="David-Palma M."/>
            <person name="Shea T."/>
            <person name="Bowers K."/>
            <person name="McGinley-Smith S."/>
            <person name="Mohammad A.W."/>
            <person name="Gnirke A."/>
            <person name="Yurkov A.M."/>
            <person name="Nowrousian M."/>
            <person name="Sun S."/>
            <person name="Cuomo C.A."/>
            <person name="Heitman J."/>
        </authorList>
    </citation>
    <scope>NUCLEOTIDE SEQUENCE</scope>
    <source>
        <strain evidence="11">CBS 10737</strain>
    </source>
</reference>
<dbReference type="SUPFAM" id="SSF48371">
    <property type="entry name" value="ARM repeat"/>
    <property type="match status" value="2"/>
</dbReference>
<dbReference type="Proteomes" id="UP000094020">
    <property type="component" value="Chromosome 11"/>
</dbReference>
<comment type="subunit">
    <text evidence="9">Component of the ribosomal small subunit (SSU) processome.</text>
</comment>
<dbReference type="InterPro" id="IPR021133">
    <property type="entry name" value="HEAT_type_2"/>
</dbReference>
<dbReference type="InterPro" id="IPR022125">
    <property type="entry name" value="U3snoRNP10_N"/>
</dbReference>
<keyword evidence="7 9" id="KW-0687">Ribonucleoprotein</keyword>
<dbReference type="InterPro" id="IPR012954">
    <property type="entry name" value="BP28_C_dom"/>
</dbReference>
<dbReference type="GO" id="GO:0032040">
    <property type="term" value="C:small-subunit processome"/>
    <property type="evidence" value="ECO:0007669"/>
    <property type="project" value="TreeGrafter"/>
</dbReference>
<comment type="similarity">
    <text evidence="2 9">Belongs to the HEATR1/UTP10 family.</text>
</comment>
<evidence type="ECO:0000259" key="10">
    <source>
        <dbReference type="SMART" id="SM01036"/>
    </source>
</evidence>
<evidence type="ECO:0000313" key="11">
    <source>
        <dbReference type="EMBL" id="WWC73611.1"/>
    </source>
</evidence>
<evidence type="ECO:0000256" key="1">
    <source>
        <dbReference type="ARBA" id="ARBA00004604"/>
    </source>
</evidence>
<keyword evidence="12" id="KW-1185">Reference proteome</keyword>
<evidence type="ECO:0000256" key="3">
    <source>
        <dbReference type="ARBA" id="ARBA00015399"/>
    </source>
</evidence>
<evidence type="ECO:0000256" key="7">
    <source>
        <dbReference type="ARBA" id="ARBA00023274"/>
    </source>
</evidence>
<evidence type="ECO:0000256" key="8">
    <source>
        <dbReference type="PROSITE-ProRule" id="PRU00103"/>
    </source>
</evidence>
<feature type="repeat" description="HEAT" evidence="8">
    <location>
        <begin position="840"/>
        <end position="874"/>
    </location>
</feature>